<name>Q9TB46_PLADU</name>
<feature type="transmembrane region" description="Helical" evidence="17">
    <location>
        <begin position="231"/>
        <end position="250"/>
    </location>
</feature>
<evidence type="ECO:0000256" key="4">
    <source>
        <dbReference type="ARBA" id="ARBA00021008"/>
    </source>
</evidence>
<feature type="domain" description="NADH:quinone oxidoreductase/Mrp antiporter transmembrane" evidence="18">
    <location>
        <begin position="22"/>
        <end position="282"/>
    </location>
</feature>
<feature type="transmembrane region" description="Helical" evidence="17">
    <location>
        <begin position="198"/>
        <end position="219"/>
    </location>
</feature>
<feature type="transmembrane region" description="Helical" evidence="17">
    <location>
        <begin position="173"/>
        <end position="192"/>
    </location>
</feature>
<feature type="transmembrane region" description="Helical" evidence="17">
    <location>
        <begin position="270"/>
        <end position="289"/>
    </location>
</feature>
<evidence type="ECO:0000256" key="11">
    <source>
        <dbReference type="ARBA" id="ARBA00022989"/>
    </source>
</evidence>
<dbReference type="InterPro" id="IPR001750">
    <property type="entry name" value="ND/Mrp_TM"/>
</dbReference>
<keyword evidence="13 17" id="KW-0830">Ubiquinone</keyword>
<comment type="subcellular location">
    <subcellularLocation>
        <location evidence="1 17">Mitochondrion inner membrane</location>
        <topology evidence="1 17">Multi-pass membrane protein</topology>
    </subcellularLocation>
</comment>
<reference evidence="19" key="1">
    <citation type="journal article" date="2000" name="Mol. Biol. Evol.">
        <title>Mitochondrial genomes of Galathealinum, Helobdella, and Platynereis: sequence and gene arrangement comparisons indicate that Pogonophora is not a phylum and Annelida and Arthropoda are not sister taxa.</title>
        <authorList>
            <person name="Boore J.L."/>
            <person name="Brown W.M."/>
        </authorList>
    </citation>
    <scope>NUCLEOTIDE SEQUENCE</scope>
</reference>
<evidence type="ECO:0000256" key="13">
    <source>
        <dbReference type="ARBA" id="ARBA00023075"/>
    </source>
</evidence>
<dbReference type="AlphaFoldDB" id="Q9TB46"/>
<evidence type="ECO:0000259" key="18">
    <source>
        <dbReference type="Pfam" id="PF00361"/>
    </source>
</evidence>
<keyword evidence="8 17" id="KW-0999">Mitochondrion inner membrane</keyword>
<evidence type="ECO:0000256" key="2">
    <source>
        <dbReference type="ARBA" id="ARBA00007012"/>
    </source>
</evidence>
<dbReference type="EMBL" id="AF178678">
    <property type="protein sequence ID" value="AAF02688.1"/>
    <property type="molecule type" value="Genomic_DNA"/>
</dbReference>
<gene>
    <name evidence="19" type="primary">nad2</name>
</gene>
<evidence type="ECO:0000256" key="8">
    <source>
        <dbReference type="ARBA" id="ARBA00022792"/>
    </source>
</evidence>
<keyword evidence="15 17" id="KW-0472">Membrane</keyword>
<comment type="function">
    <text evidence="17">Core subunit of the mitochondrial membrane respiratory chain NADH dehydrogenase (Complex I) which catalyzes electron transfer from NADH through the respiratory chain, using ubiquinone as an electron acceptor. Essential for the catalytic activity and assembly of complex I.</text>
</comment>
<dbReference type="GO" id="GO:0005743">
    <property type="term" value="C:mitochondrial inner membrane"/>
    <property type="evidence" value="ECO:0007669"/>
    <property type="project" value="UniProtKB-SubCell"/>
</dbReference>
<dbReference type="GeneID" id="808760"/>
<keyword evidence="9 17" id="KW-1278">Translocase</keyword>
<organism evidence="19">
    <name type="scientific">Platynereis dumerilii</name>
    <name type="common">Dumeril's clam worm</name>
    <dbReference type="NCBI Taxonomy" id="6359"/>
    <lineage>
        <taxon>Eukaryota</taxon>
        <taxon>Metazoa</taxon>
        <taxon>Spiralia</taxon>
        <taxon>Lophotrochozoa</taxon>
        <taxon>Annelida</taxon>
        <taxon>Polychaeta</taxon>
        <taxon>Errantia</taxon>
        <taxon>Phyllodocida</taxon>
        <taxon>Nereididae</taxon>
        <taxon>Platynereis</taxon>
    </lineage>
</organism>
<keyword evidence="7 17" id="KW-0812">Transmembrane</keyword>
<feature type="transmembrane region" description="Helical" evidence="17">
    <location>
        <begin position="56"/>
        <end position="77"/>
    </location>
</feature>
<evidence type="ECO:0000256" key="15">
    <source>
        <dbReference type="ARBA" id="ARBA00023136"/>
    </source>
</evidence>
<sequence>MTPSSLLFFSTTTMGTLMVLSSNNWLLLWMGMELNLLSFVPLIASSQLFQETEASVKYFIIQAIGSGVMLMAGVMSMSAPSSALMKHTTSLMFLLSMVVKLGMAPCHQWLPHVMSSMSWLMCLVLSTWQKVSPLMMLNTITPHNITAYITFIAMASAIVGGLGGANQSQMRALLAYSSIGHMGWMLMAIQFSSSIFSLYFMTYLIITSSLMLMMFNVSSFNSNFNSNIAQMSYISFAMMMIMMFSLGGLPPFLGFLPKWMIINTMTAKEMFLILITLITGSLLNLFYYFSMLFNFITMMKTCSNSAPTPGANLILTSLCTLTPLMLYL</sequence>
<evidence type="ECO:0000256" key="6">
    <source>
        <dbReference type="ARBA" id="ARBA00022660"/>
    </source>
</evidence>
<accession>Q9TB46</accession>
<keyword evidence="12 17" id="KW-0520">NAD</keyword>
<dbReference type="PRINTS" id="PR01436">
    <property type="entry name" value="NADHDHGNASE2"/>
</dbReference>
<comment type="similarity">
    <text evidence="2 17">Belongs to the complex I subunit 2 family.</text>
</comment>
<evidence type="ECO:0000256" key="5">
    <source>
        <dbReference type="ARBA" id="ARBA00022448"/>
    </source>
</evidence>
<evidence type="ECO:0000256" key="17">
    <source>
        <dbReference type="RuleBase" id="RU003403"/>
    </source>
</evidence>
<evidence type="ECO:0000256" key="9">
    <source>
        <dbReference type="ARBA" id="ARBA00022967"/>
    </source>
</evidence>
<dbReference type="SMR" id="Q9TB46"/>
<geneLocation type="mitochondrion" evidence="19"/>
<keyword evidence="11 17" id="KW-1133">Transmembrane helix</keyword>
<dbReference type="CTD" id="4536"/>
<dbReference type="InterPro" id="IPR050175">
    <property type="entry name" value="Complex_I_Subunit_2"/>
</dbReference>
<keyword evidence="6 17" id="KW-0679">Respiratory chain</keyword>
<feature type="transmembrane region" description="Helical" evidence="17">
    <location>
        <begin position="83"/>
        <end position="102"/>
    </location>
</feature>
<evidence type="ECO:0000256" key="7">
    <source>
        <dbReference type="ARBA" id="ARBA00022692"/>
    </source>
</evidence>
<dbReference type="InterPro" id="IPR003917">
    <property type="entry name" value="NADH_UbQ_OxRdtase_chain2"/>
</dbReference>
<dbReference type="PANTHER" id="PTHR46552:SF1">
    <property type="entry name" value="NADH-UBIQUINONE OXIDOREDUCTASE CHAIN 2"/>
    <property type="match status" value="1"/>
</dbReference>
<dbReference type="GO" id="GO:0008137">
    <property type="term" value="F:NADH dehydrogenase (ubiquinone) activity"/>
    <property type="evidence" value="ECO:0007669"/>
    <property type="project" value="UniProtKB-EC"/>
</dbReference>
<evidence type="ECO:0000256" key="16">
    <source>
        <dbReference type="ARBA" id="ARBA00049551"/>
    </source>
</evidence>
<feature type="transmembrane region" description="Helical" evidence="17">
    <location>
        <begin position="148"/>
        <end position="166"/>
    </location>
</feature>
<dbReference type="Pfam" id="PF00361">
    <property type="entry name" value="Proton_antipo_M"/>
    <property type="match status" value="1"/>
</dbReference>
<evidence type="ECO:0000256" key="3">
    <source>
        <dbReference type="ARBA" id="ARBA00012944"/>
    </source>
</evidence>
<evidence type="ECO:0000313" key="19">
    <source>
        <dbReference type="EMBL" id="AAF02688.1"/>
    </source>
</evidence>
<protein>
    <recommendedName>
        <fullName evidence="4 17">NADH-ubiquinone oxidoreductase chain 2</fullName>
        <ecNumber evidence="3 17">7.1.1.2</ecNumber>
    </recommendedName>
</protein>
<dbReference type="RefSeq" id="NP_009251.1">
    <property type="nucleotide sequence ID" value="NC_000931.1"/>
</dbReference>
<keyword evidence="5" id="KW-0813">Transport</keyword>
<dbReference type="GO" id="GO:0006120">
    <property type="term" value="P:mitochondrial electron transport, NADH to ubiquinone"/>
    <property type="evidence" value="ECO:0007669"/>
    <property type="project" value="InterPro"/>
</dbReference>
<keyword evidence="14 17" id="KW-0496">Mitochondrion</keyword>
<evidence type="ECO:0000256" key="12">
    <source>
        <dbReference type="ARBA" id="ARBA00023027"/>
    </source>
</evidence>
<comment type="catalytic activity">
    <reaction evidence="16 17">
        <text>a ubiquinone + NADH + 5 H(+)(in) = a ubiquinol + NAD(+) + 4 H(+)(out)</text>
        <dbReference type="Rhea" id="RHEA:29091"/>
        <dbReference type="Rhea" id="RHEA-COMP:9565"/>
        <dbReference type="Rhea" id="RHEA-COMP:9566"/>
        <dbReference type="ChEBI" id="CHEBI:15378"/>
        <dbReference type="ChEBI" id="CHEBI:16389"/>
        <dbReference type="ChEBI" id="CHEBI:17976"/>
        <dbReference type="ChEBI" id="CHEBI:57540"/>
        <dbReference type="ChEBI" id="CHEBI:57945"/>
        <dbReference type="EC" id="7.1.1.2"/>
    </reaction>
</comment>
<proteinExistence type="inferred from homology"/>
<evidence type="ECO:0000256" key="14">
    <source>
        <dbReference type="ARBA" id="ARBA00023128"/>
    </source>
</evidence>
<evidence type="ECO:0000256" key="1">
    <source>
        <dbReference type="ARBA" id="ARBA00004448"/>
    </source>
</evidence>
<keyword evidence="10 17" id="KW-0249">Electron transport</keyword>
<evidence type="ECO:0000256" key="10">
    <source>
        <dbReference type="ARBA" id="ARBA00022982"/>
    </source>
</evidence>
<dbReference type="PANTHER" id="PTHR46552">
    <property type="entry name" value="NADH-UBIQUINONE OXIDOREDUCTASE CHAIN 2"/>
    <property type="match status" value="1"/>
</dbReference>
<dbReference type="EC" id="7.1.1.2" evidence="3 17"/>